<dbReference type="KEGG" id="smia:P344_04005"/>
<proteinExistence type="predicted"/>
<dbReference type="Proteomes" id="UP000019260">
    <property type="component" value="Chromosome"/>
</dbReference>
<dbReference type="EMBL" id="CP006720">
    <property type="protein sequence ID" value="AHI58129.1"/>
    <property type="molecule type" value="Genomic_DNA"/>
</dbReference>
<keyword evidence="2" id="KW-1185">Reference proteome</keyword>
<dbReference type="RefSeq" id="WP_025317449.1">
    <property type="nucleotide sequence ID" value="NZ_CP002082.1"/>
</dbReference>
<dbReference type="HOGENOM" id="CLU_2958473_0_0_14"/>
<sequence length="59" mass="6380">MVEGGNNDLFAAIGLKNSYDQQAIITTALSSQEKILRKLIANHADHIIVTNVPNMGENS</sequence>
<name>W6AWL9_9MOLU</name>
<evidence type="ECO:0000313" key="2">
    <source>
        <dbReference type="Proteomes" id="UP000019260"/>
    </source>
</evidence>
<accession>W6AWL9</accession>
<dbReference type="PATRIC" id="fig|838561.3.peg.765"/>
<organism evidence="1 2">
    <name type="scientific">Spiroplasma mirum ATCC 29335</name>
    <dbReference type="NCBI Taxonomy" id="838561"/>
    <lineage>
        <taxon>Bacteria</taxon>
        <taxon>Bacillati</taxon>
        <taxon>Mycoplasmatota</taxon>
        <taxon>Mollicutes</taxon>
        <taxon>Entomoplasmatales</taxon>
        <taxon>Spiroplasmataceae</taxon>
        <taxon>Spiroplasma</taxon>
    </lineage>
</organism>
<protein>
    <submittedName>
        <fullName evidence="1">Uncharacterized protein</fullName>
    </submittedName>
</protein>
<gene>
    <name evidence="1" type="ORF">P344_04005</name>
</gene>
<dbReference type="Gene3D" id="3.40.50.1110">
    <property type="entry name" value="SGNH hydrolase"/>
    <property type="match status" value="1"/>
</dbReference>
<dbReference type="AlphaFoldDB" id="W6AWL9"/>
<reference evidence="1 2" key="1">
    <citation type="submission" date="2013-09" db="EMBL/GenBank/DDBJ databases">
        <title>Complete genome sequence of Spiroplasma mirum suckling mouse cataract agent.</title>
        <authorList>
            <person name="Landry C.A."/>
            <person name="Bastian F.O."/>
            <person name="Thune R.L."/>
        </authorList>
    </citation>
    <scope>NUCLEOTIDE SEQUENCE [LARGE SCALE GENOMIC DNA]</scope>
    <source>
        <strain evidence="1 2">SMCA</strain>
    </source>
</reference>
<evidence type="ECO:0000313" key="1">
    <source>
        <dbReference type="EMBL" id="AHI58129.1"/>
    </source>
</evidence>
<dbReference type="InterPro" id="IPR036514">
    <property type="entry name" value="SGNH_hydro_sf"/>
</dbReference>